<name>A0ACB5SM36_9PEZI</name>
<sequence length="349" mass="37268">MSLLKNPSLPINSTILVTGANGYLGSAVASALLTAGYRVRGTVRSAQQHAWLSSLLTRTHGAGRFELVSVPDMAAAGAFDAALKDVAGVIHVAAVFTLSPDAARVIPPIVEGNLSLLRSLAAAPGVRRVVLTSTAGTLPKARKFDPTTPLTTEEWNEEEAALAFAEGEAAAGLSEMQRGLAVYAAGKVRGEQAFWEHVRKEEVGWVGNSVLPGLVFGKPLSVEHQGFASSSDVPVQMLKGSEDEFTKALERYYWVDVEDAAWLHVAALINPELKNERIVGFSDQYSRNDVLGAFRKIFPGRDVPADTPGLAANMAPIADYEKVNGLLKGVGKPGFKSLEECLRTYVDVL</sequence>
<organism evidence="1 2">
    <name type="scientific">Neofusicoccum parvum</name>
    <dbReference type="NCBI Taxonomy" id="310453"/>
    <lineage>
        <taxon>Eukaryota</taxon>
        <taxon>Fungi</taxon>
        <taxon>Dikarya</taxon>
        <taxon>Ascomycota</taxon>
        <taxon>Pezizomycotina</taxon>
        <taxon>Dothideomycetes</taxon>
        <taxon>Dothideomycetes incertae sedis</taxon>
        <taxon>Botryosphaeriales</taxon>
        <taxon>Botryosphaeriaceae</taxon>
        <taxon>Neofusicoccum</taxon>
    </lineage>
</organism>
<dbReference type="Proteomes" id="UP001165186">
    <property type="component" value="Unassembled WGS sequence"/>
</dbReference>
<comment type="caution">
    <text evidence="1">The sequence shown here is derived from an EMBL/GenBank/DDBJ whole genome shotgun (WGS) entry which is preliminary data.</text>
</comment>
<evidence type="ECO:0000313" key="1">
    <source>
        <dbReference type="EMBL" id="GME48072.1"/>
    </source>
</evidence>
<proteinExistence type="predicted"/>
<accession>A0ACB5SM36</accession>
<reference evidence="1" key="1">
    <citation type="submission" date="2024-09" db="EMBL/GenBank/DDBJ databases">
        <title>Draft Genome Sequences of Neofusicoccum parvum.</title>
        <authorList>
            <person name="Ashida A."/>
            <person name="Camagna M."/>
            <person name="Tanaka A."/>
            <person name="Takemoto D."/>
        </authorList>
    </citation>
    <scope>NUCLEOTIDE SEQUENCE</scope>
    <source>
        <strain evidence="1">PPO83</strain>
    </source>
</reference>
<protein>
    <submittedName>
        <fullName evidence="1">Uncharacterized protein</fullName>
    </submittedName>
</protein>
<dbReference type="EMBL" id="BSXG01000137">
    <property type="protein sequence ID" value="GME48072.1"/>
    <property type="molecule type" value="Genomic_DNA"/>
</dbReference>
<gene>
    <name evidence="1" type="primary">g7456</name>
    <name evidence="1" type="ORF">NpPPO83_00007456</name>
</gene>
<evidence type="ECO:0000313" key="2">
    <source>
        <dbReference type="Proteomes" id="UP001165186"/>
    </source>
</evidence>
<keyword evidence="2" id="KW-1185">Reference proteome</keyword>